<name>A0AA38XRZ7_9EURO</name>
<feature type="signal peptide" evidence="6">
    <location>
        <begin position="1"/>
        <end position="32"/>
    </location>
</feature>
<evidence type="ECO:0000259" key="7">
    <source>
        <dbReference type="PROSITE" id="PS51935"/>
    </source>
</evidence>
<evidence type="ECO:0000313" key="8">
    <source>
        <dbReference type="EMBL" id="KAJ9619425.1"/>
    </source>
</evidence>
<feature type="domain" description="NlpC/P60" evidence="7">
    <location>
        <begin position="54"/>
        <end position="178"/>
    </location>
</feature>
<feature type="chain" id="PRO_5041407377" description="NlpC/P60 domain-containing protein" evidence="6">
    <location>
        <begin position="33"/>
        <end position="396"/>
    </location>
</feature>
<evidence type="ECO:0000256" key="4">
    <source>
        <dbReference type="ARBA" id="ARBA00022807"/>
    </source>
</evidence>
<comment type="similarity">
    <text evidence="1">Belongs to the peptidase C40 family.</text>
</comment>
<dbReference type="GO" id="GO:0006508">
    <property type="term" value="P:proteolysis"/>
    <property type="evidence" value="ECO:0007669"/>
    <property type="project" value="UniProtKB-KW"/>
</dbReference>
<dbReference type="SUPFAM" id="SSF54001">
    <property type="entry name" value="Cysteine proteinases"/>
    <property type="match status" value="2"/>
</dbReference>
<protein>
    <recommendedName>
        <fullName evidence="7">NlpC/P60 domain-containing protein</fullName>
    </recommendedName>
</protein>
<dbReference type="Pfam" id="PF00877">
    <property type="entry name" value="NLPC_P60"/>
    <property type="match status" value="2"/>
</dbReference>
<keyword evidence="4" id="KW-0788">Thiol protease</keyword>
<dbReference type="InterPro" id="IPR000064">
    <property type="entry name" value="NLP_P60_dom"/>
</dbReference>
<accession>A0AA38XRZ7</accession>
<evidence type="ECO:0000256" key="6">
    <source>
        <dbReference type="SAM" id="SignalP"/>
    </source>
</evidence>
<reference evidence="8" key="1">
    <citation type="submission" date="2022-10" db="EMBL/GenBank/DDBJ databases">
        <title>Culturing micro-colonial fungi from biological soil crusts in the Mojave desert and describing Neophaeococcomyces mojavensis, and introducing the new genera and species Taxawa tesnikishii.</title>
        <authorList>
            <person name="Kurbessoian T."/>
            <person name="Stajich J.E."/>
        </authorList>
    </citation>
    <scope>NUCLEOTIDE SEQUENCE</scope>
    <source>
        <strain evidence="8">TK_35</strain>
    </source>
</reference>
<feature type="region of interest" description="Disordered" evidence="5">
    <location>
        <begin position="36"/>
        <end position="55"/>
    </location>
</feature>
<organism evidence="8">
    <name type="scientific">Knufia peltigerae</name>
    <dbReference type="NCBI Taxonomy" id="1002370"/>
    <lineage>
        <taxon>Eukaryota</taxon>
        <taxon>Fungi</taxon>
        <taxon>Dikarya</taxon>
        <taxon>Ascomycota</taxon>
        <taxon>Pezizomycotina</taxon>
        <taxon>Eurotiomycetes</taxon>
        <taxon>Chaetothyriomycetidae</taxon>
        <taxon>Chaetothyriales</taxon>
        <taxon>Trichomeriaceae</taxon>
        <taxon>Knufia</taxon>
    </lineage>
</organism>
<dbReference type="AlphaFoldDB" id="A0AA38XRZ7"/>
<feature type="region of interest" description="Disordered" evidence="5">
    <location>
        <begin position="172"/>
        <end position="209"/>
    </location>
</feature>
<keyword evidence="3" id="KW-0378">Hydrolase</keyword>
<evidence type="ECO:0000256" key="2">
    <source>
        <dbReference type="ARBA" id="ARBA00022670"/>
    </source>
</evidence>
<comment type="caution">
    <text evidence="8">The sequence shown here is derived from an EMBL/GenBank/DDBJ whole genome shotgun (WGS) entry which is preliminary data.</text>
</comment>
<gene>
    <name evidence="8" type="ORF">H2204_012601</name>
</gene>
<evidence type="ECO:0000256" key="5">
    <source>
        <dbReference type="SAM" id="MobiDB-lite"/>
    </source>
</evidence>
<dbReference type="Gene3D" id="3.90.1720.10">
    <property type="entry name" value="endopeptidase domain like (from Nostoc punctiforme)"/>
    <property type="match status" value="2"/>
</dbReference>
<evidence type="ECO:0000256" key="1">
    <source>
        <dbReference type="ARBA" id="ARBA00007074"/>
    </source>
</evidence>
<sequence>MHITPVSSGTRRRLAPALLLALPLLLTACGGGKTVRSAPPPPAASWPSTTPDNPEAANSVLMRAISLVGTPYRYGGNTPESGFDCSGLVAYVYREMLDLKLPRTSRDLAAVQGPKIDPKRLATGDLVFFGSRGNVSHVGIYVGEGRFVHAPSTGGTVRLDSLSGPYWKDHYTGAKRSAPTRTDATPATTAETAPRAAAKADATAPQRSRADAAASATLAALLPHLAANDTIPLMDRSAMVAGDLSRLLANYDTSSAANGSVVVGTAADNGKVQSLLRRAMTLLGTPYRWGGSNPDSGFDCSGLVGYVFRSALGIELPRVSREMAHDANAELINDRAALAAGDLVFFGRKGRVDHVGIYVGDGRFLHAPSTGKDVRVDTLLSGYWGNKFMQARRVDL</sequence>
<keyword evidence="2" id="KW-0645">Protease</keyword>
<proteinExistence type="inferred from homology"/>
<dbReference type="EMBL" id="JAPDRN010000131">
    <property type="protein sequence ID" value="KAJ9619425.1"/>
    <property type="molecule type" value="Genomic_DNA"/>
</dbReference>
<evidence type="ECO:0000256" key="3">
    <source>
        <dbReference type="ARBA" id="ARBA00022801"/>
    </source>
</evidence>
<dbReference type="PROSITE" id="PS51935">
    <property type="entry name" value="NLPC_P60"/>
    <property type="match status" value="2"/>
</dbReference>
<dbReference type="PANTHER" id="PTHR47053">
    <property type="entry name" value="MUREIN DD-ENDOPEPTIDASE MEPH-RELATED"/>
    <property type="match status" value="1"/>
</dbReference>
<feature type="domain" description="NlpC/P60" evidence="7">
    <location>
        <begin position="269"/>
        <end position="395"/>
    </location>
</feature>
<feature type="compositionally biased region" description="Low complexity" evidence="5">
    <location>
        <begin position="179"/>
        <end position="209"/>
    </location>
</feature>
<dbReference type="PANTHER" id="PTHR47053:SF1">
    <property type="entry name" value="MUREIN DD-ENDOPEPTIDASE MEPH-RELATED"/>
    <property type="match status" value="1"/>
</dbReference>
<dbReference type="InterPro" id="IPR038765">
    <property type="entry name" value="Papain-like_cys_pep_sf"/>
</dbReference>
<keyword evidence="6" id="KW-0732">Signal</keyword>
<dbReference type="GO" id="GO:0008234">
    <property type="term" value="F:cysteine-type peptidase activity"/>
    <property type="evidence" value="ECO:0007669"/>
    <property type="project" value="UniProtKB-KW"/>
</dbReference>
<dbReference type="InterPro" id="IPR051202">
    <property type="entry name" value="Peptidase_C40"/>
</dbReference>